<dbReference type="OrthoDB" id="5546100at2759"/>
<protein>
    <submittedName>
        <fullName evidence="1">Uncharacterized protein</fullName>
    </submittedName>
</protein>
<keyword evidence="2" id="KW-1185">Reference proteome</keyword>
<gene>
    <name evidence="1" type="ORF">GGI19_003301</name>
</gene>
<reference evidence="1" key="1">
    <citation type="submission" date="2022-07" db="EMBL/GenBank/DDBJ databases">
        <title>Phylogenomic reconstructions and comparative analyses of Kickxellomycotina fungi.</title>
        <authorList>
            <person name="Reynolds N.K."/>
            <person name="Stajich J.E."/>
            <person name="Barry K."/>
            <person name="Grigoriev I.V."/>
            <person name="Crous P."/>
            <person name="Smith M.E."/>
        </authorList>
    </citation>
    <scope>NUCLEOTIDE SEQUENCE</scope>
    <source>
        <strain evidence="1">BCRC 34297</strain>
    </source>
</reference>
<dbReference type="AlphaFoldDB" id="A0A9W8GUG3"/>
<dbReference type="Proteomes" id="UP001140011">
    <property type="component" value="Unassembled WGS sequence"/>
</dbReference>
<dbReference type="EMBL" id="JANBUH010000211">
    <property type="protein sequence ID" value="KAJ2753197.1"/>
    <property type="molecule type" value="Genomic_DNA"/>
</dbReference>
<name>A0A9W8GUG3_9FUNG</name>
<proteinExistence type="predicted"/>
<sequence length="109" mass="12531">MTKDTSDCVSHRKNDIESKMDALIEYYENATMTNSASVVRKQLRARNIFYYEAQKAISAFDKWSPEGKTTIREKQVAKRERILAQCGYGNNAKRRKLNIGIPSPDLQDN</sequence>
<comment type="caution">
    <text evidence="1">The sequence shown here is derived from an EMBL/GenBank/DDBJ whole genome shotgun (WGS) entry which is preliminary data.</text>
</comment>
<organism evidence="1 2">
    <name type="scientific">Coemansia pectinata</name>
    <dbReference type="NCBI Taxonomy" id="1052879"/>
    <lineage>
        <taxon>Eukaryota</taxon>
        <taxon>Fungi</taxon>
        <taxon>Fungi incertae sedis</taxon>
        <taxon>Zoopagomycota</taxon>
        <taxon>Kickxellomycotina</taxon>
        <taxon>Kickxellomycetes</taxon>
        <taxon>Kickxellales</taxon>
        <taxon>Kickxellaceae</taxon>
        <taxon>Coemansia</taxon>
    </lineage>
</organism>
<evidence type="ECO:0000313" key="2">
    <source>
        <dbReference type="Proteomes" id="UP001140011"/>
    </source>
</evidence>
<accession>A0A9W8GUG3</accession>
<evidence type="ECO:0000313" key="1">
    <source>
        <dbReference type="EMBL" id="KAJ2753197.1"/>
    </source>
</evidence>